<organism evidence="1 2">
    <name type="scientific">Eragrostis curvula</name>
    <name type="common">weeping love grass</name>
    <dbReference type="NCBI Taxonomy" id="38414"/>
    <lineage>
        <taxon>Eukaryota</taxon>
        <taxon>Viridiplantae</taxon>
        <taxon>Streptophyta</taxon>
        <taxon>Embryophyta</taxon>
        <taxon>Tracheophyta</taxon>
        <taxon>Spermatophyta</taxon>
        <taxon>Magnoliopsida</taxon>
        <taxon>Liliopsida</taxon>
        <taxon>Poales</taxon>
        <taxon>Poaceae</taxon>
        <taxon>PACMAD clade</taxon>
        <taxon>Chloridoideae</taxon>
        <taxon>Eragrostideae</taxon>
        <taxon>Eragrostidinae</taxon>
        <taxon>Eragrostis</taxon>
    </lineage>
</organism>
<dbReference type="EMBL" id="RWGY01000176">
    <property type="protein sequence ID" value="TVU03471.1"/>
    <property type="molecule type" value="Genomic_DNA"/>
</dbReference>
<feature type="non-terminal residue" evidence="1">
    <location>
        <position position="1"/>
    </location>
</feature>
<sequence length="113" mass="12936">ACLSSVRIPSWRPRLDSSLVNGSEVAVDAVMRDGTDSVHVALSMNIVLVNCPPEAMRDITHEEFEELCAYLSKQYYRQRFALCEAEFVFKRYGGDCMSAKEVEKIHQVFRHSY</sequence>
<gene>
    <name evidence="1" type="ORF">EJB05_51023</name>
</gene>
<comment type="caution">
    <text evidence="1">The sequence shown here is derived from an EMBL/GenBank/DDBJ whole genome shotgun (WGS) entry which is preliminary data.</text>
</comment>
<proteinExistence type="predicted"/>
<evidence type="ECO:0000313" key="1">
    <source>
        <dbReference type="EMBL" id="TVU03471.1"/>
    </source>
</evidence>
<accession>A0A5J9SWZ0</accession>
<name>A0A5J9SWZ0_9POAL</name>
<dbReference type="Proteomes" id="UP000324897">
    <property type="component" value="Unassembled WGS sequence"/>
</dbReference>
<keyword evidence="2" id="KW-1185">Reference proteome</keyword>
<dbReference type="Gramene" id="TVU03471">
    <property type="protein sequence ID" value="TVU03471"/>
    <property type="gene ID" value="EJB05_51023"/>
</dbReference>
<protein>
    <submittedName>
        <fullName evidence="1">Uncharacterized protein</fullName>
    </submittedName>
</protein>
<reference evidence="1 2" key="1">
    <citation type="journal article" date="2019" name="Sci. Rep.">
        <title>A high-quality genome of Eragrostis curvula grass provides insights into Poaceae evolution and supports new strategies to enhance forage quality.</title>
        <authorList>
            <person name="Carballo J."/>
            <person name="Santos B.A.C.M."/>
            <person name="Zappacosta D."/>
            <person name="Garbus I."/>
            <person name="Selva J.P."/>
            <person name="Gallo C.A."/>
            <person name="Diaz A."/>
            <person name="Albertini E."/>
            <person name="Caccamo M."/>
            <person name="Echenique V."/>
        </authorList>
    </citation>
    <scope>NUCLEOTIDE SEQUENCE [LARGE SCALE GENOMIC DNA]</scope>
    <source>
        <strain evidence="2">cv. Victoria</strain>
        <tissue evidence="1">Leaf</tissue>
    </source>
</reference>
<dbReference type="AlphaFoldDB" id="A0A5J9SWZ0"/>
<evidence type="ECO:0000313" key="2">
    <source>
        <dbReference type="Proteomes" id="UP000324897"/>
    </source>
</evidence>